<name>T1HTD9_RHOPR</name>
<dbReference type="PANTHER" id="PTHR24291:SF189">
    <property type="entry name" value="CYTOCHROME P450 4C3-RELATED"/>
    <property type="match status" value="1"/>
</dbReference>
<keyword evidence="5 13" id="KW-0349">Heme</keyword>
<evidence type="ECO:0000256" key="4">
    <source>
        <dbReference type="ARBA" id="ARBA00010617"/>
    </source>
</evidence>
<comment type="subcellular location">
    <subcellularLocation>
        <location evidence="3">Endoplasmic reticulum membrane</location>
        <topology evidence="3">Peripheral membrane protein</topology>
    </subcellularLocation>
    <subcellularLocation>
        <location evidence="2">Microsome membrane</location>
        <topology evidence="2">Peripheral membrane protein</topology>
    </subcellularLocation>
</comment>
<evidence type="ECO:0000256" key="5">
    <source>
        <dbReference type="ARBA" id="ARBA00022617"/>
    </source>
</evidence>
<dbReference type="GO" id="GO:0005789">
    <property type="term" value="C:endoplasmic reticulum membrane"/>
    <property type="evidence" value="ECO:0007669"/>
    <property type="project" value="UniProtKB-SubCell"/>
</dbReference>
<comment type="cofactor">
    <cofactor evidence="1 13">
        <name>heme</name>
        <dbReference type="ChEBI" id="CHEBI:30413"/>
    </cofactor>
</comment>
<dbReference type="InParanoid" id="T1HTD9"/>
<dbReference type="eggNOG" id="KOG0157">
    <property type="taxonomic scope" value="Eukaryota"/>
</dbReference>
<dbReference type="OMA" id="SINTQCK"/>
<keyword evidence="9 14" id="KW-0560">Oxidoreductase</keyword>
<keyword evidence="8" id="KW-0492">Microsome</keyword>
<evidence type="ECO:0000256" key="11">
    <source>
        <dbReference type="ARBA" id="ARBA00023033"/>
    </source>
</evidence>
<dbReference type="GO" id="GO:0005506">
    <property type="term" value="F:iron ion binding"/>
    <property type="evidence" value="ECO:0007669"/>
    <property type="project" value="InterPro"/>
</dbReference>
<dbReference type="HOGENOM" id="CLU_001570_5_7_1"/>
<accession>T1HTD9</accession>
<evidence type="ECO:0000256" key="12">
    <source>
        <dbReference type="ARBA" id="ARBA00023136"/>
    </source>
</evidence>
<keyword evidence="6 13" id="KW-0479">Metal-binding</keyword>
<feature type="binding site" description="axial binding residue" evidence="13">
    <location>
        <position position="177"/>
    </location>
    <ligand>
        <name>heme</name>
        <dbReference type="ChEBI" id="CHEBI:30413"/>
    </ligand>
    <ligandPart>
        <name>Fe</name>
        <dbReference type="ChEBI" id="CHEBI:18248"/>
    </ligandPart>
</feature>
<dbReference type="InterPro" id="IPR002401">
    <property type="entry name" value="Cyt_P450_E_grp-I"/>
</dbReference>
<dbReference type="GO" id="GO:0016705">
    <property type="term" value="F:oxidoreductase activity, acting on paired donors, with incorporation or reduction of molecular oxygen"/>
    <property type="evidence" value="ECO:0007669"/>
    <property type="project" value="InterPro"/>
</dbReference>
<dbReference type="STRING" id="13249.T1HTD9"/>
<evidence type="ECO:0000313" key="16">
    <source>
        <dbReference type="Proteomes" id="UP000015103"/>
    </source>
</evidence>
<dbReference type="AlphaFoldDB" id="T1HTD9"/>
<evidence type="ECO:0000256" key="10">
    <source>
        <dbReference type="ARBA" id="ARBA00023004"/>
    </source>
</evidence>
<dbReference type="EnsemblMetazoa" id="RPRC007309-RA">
    <property type="protein sequence ID" value="RPRC007309-PA"/>
    <property type="gene ID" value="RPRC007309"/>
</dbReference>
<protein>
    <submittedName>
        <fullName evidence="15">Uncharacterized protein</fullName>
    </submittedName>
</protein>
<keyword evidence="7" id="KW-0256">Endoplasmic reticulum</keyword>
<dbReference type="VEuPathDB" id="VectorBase:RPRC007309"/>
<dbReference type="SUPFAM" id="SSF48264">
    <property type="entry name" value="Cytochrome P450"/>
    <property type="match status" value="1"/>
</dbReference>
<proteinExistence type="inferred from homology"/>
<dbReference type="PROSITE" id="PS00086">
    <property type="entry name" value="CYTOCHROME_P450"/>
    <property type="match status" value="1"/>
</dbReference>
<evidence type="ECO:0000313" key="15">
    <source>
        <dbReference type="EnsemblMetazoa" id="RPRC007309-PA"/>
    </source>
</evidence>
<evidence type="ECO:0000256" key="9">
    <source>
        <dbReference type="ARBA" id="ARBA00023002"/>
    </source>
</evidence>
<dbReference type="GO" id="GO:0020037">
    <property type="term" value="F:heme binding"/>
    <property type="evidence" value="ECO:0007669"/>
    <property type="project" value="InterPro"/>
</dbReference>
<dbReference type="EMBL" id="ACPB03019689">
    <property type="status" value="NOT_ANNOTATED_CDS"/>
    <property type="molecule type" value="Genomic_DNA"/>
</dbReference>
<keyword evidence="12" id="KW-0472">Membrane</keyword>
<dbReference type="Gene3D" id="1.10.630.10">
    <property type="entry name" value="Cytochrome P450"/>
    <property type="match status" value="1"/>
</dbReference>
<dbReference type="GO" id="GO:0004497">
    <property type="term" value="F:monooxygenase activity"/>
    <property type="evidence" value="ECO:0007669"/>
    <property type="project" value="UniProtKB-KW"/>
</dbReference>
<dbReference type="InterPro" id="IPR001128">
    <property type="entry name" value="Cyt_P450"/>
</dbReference>
<dbReference type="InterPro" id="IPR050196">
    <property type="entry name" value="Cytochrome_P450_Monoox"/>
</dbReference>
<dbReference type="PRINTS" id="PR00463">
    <property type="entry name" value="EP450I"/>
</dbReference>
<dbReference type="Proteomes" id="UP000015103">
    <property type="component" value="Unassembled WGS sequence"/>
</dbReference>
<evidence type="ECO:0000256" key="14">
    <source>
        <dbReference type="RuleBase" id="RU000461"/>
    </source>
</evidence>
<reference evidence="15" key="1">
    <citation type="submission" date="2015-05" db="UniProtKB">
        <authorList>
            <consortium name="EnsemblMetazoa"/>
        </authorList>
    </citation>
    <scope>IDENTIFICATION</scope>
</reference>
<keyword evidence="10 13" id="KW-0408">Iron</keyword>
<evidence type="ECO:0000256" key="6">
    <source>
        <dbReference type="ARBA" id="ARBA00022723"/>
    </source>
</evidence>
<evidence type="ECO:0000256" key="2">
    <source>
        <dbReference type="ARBA" id="ARBA00004174"/>
    </source>
</evidence>
<evidence type="ECO:0000256" key="13">
    <source>
        <dbReference type="PIRSR" id="PIRSR602401-1"/>
    </source>
</evidence>
<dbReference type="PRINTS" id="PR00385">
    <property type="entry name" value="P450"/>
</dbReference>
<dbReference type="InterPro" id="IPR036396">
    <property type="entry name" value="Cyt_P450_sf"/>
</dbReference>
<evidence type="ECO:0000256" key="8">
    <source>
        <dbReference type="ARBA" id="ARBA00022848"/>
    </source>
</evidence>
<dbReference type="Pfam" id="PF00067">
    <property type="entry name" value="p450"/>
    <property type="match status" value="1"/>
</dbReference>
<comment type="similarity">
    <text evidence="4 14">Belongs to the cytochrome P450 family.</text>
</comment>
<dbReference type="InterPro" id="IPR017972">
    <property type="entry name" value="Cyt_P450_CS"/>
</dbReference>
<keyword evidence="11 14" id="KW-0503">Monooxygenase</keyword>
<evidence type="ECO:0000256" key="3">
    <source>
        <dbReference type="ARBA" id="ARBA00004406"/>
    </source>
</evidence>
<evidence type="ECO:0000256" key="7">
    <source>
        <dbReference type="ARBA" id="ARBA00022824"/>
    </source>
</evidence>
<keyword evidence="16" id="KW-1185">Reference proteome</keyword>
<sequence>MDENDGIEFYSDFLLKKAEENKLTQDERGRLVTDFVIAGFDSSAVITSYAFLMLAMFPEYQEALYQEQVDILGENLDESLKWEHLSQMTYLSRVIKEVMRLYCPLAILRQLSKNVKLDEEYTLPKGSTAYLMFYSLHRDPKYWSHPQEFYPDHFLPEEVAKRPKGTYLPFSWGPRSCPGAQLATITMKTLISVAIRKYKFETDMKYENLEHKYSLFLESNQGYIVQIKERT</sequence>
<evidence type="ECO:0000256" key="1">
    <source>
        <dbReference type="ARBA" id="ARBA00001971"/>
    </source>
</evidence>
<dbReference type="PANTHER" id="PTHR24291">
    <property type="entry name" value="CYTOCHROME P450 FAMILY 4"/>
    <property type="match status" value="1"/>
</dbReference>
<organism evidence="15 16">
    <name type="scientific">Rhodnius prolixus</name>
    <name type="common">Triatomid bug</name>
    <dbReference type="NCBI Taxonomy" id="13249"/>
    <lineage>
        <taxon>Eukaryota</taxon>
        <taxon>Metazoa</taxon>
        <taxon>Ecdysozoa</taxon>
        <taxon>Arthropoda</taxon>
        <taxon>Hexapoda</taxon>
        <taxon>Insecta</taxon>
        <taxon>Pterygota</taxon>
        <taxon>Neoptera</taxon>
        <taxon>Paraneoptera</taxon>
        <taxon>Hemiptera</taxon>
        <taxon>Heteroptera</taxon>
        <taxon>Panheteroptera</taxon>
        <taxon>Cimicomorpha</taxon>
        <taxon>Reduviidae</taxon>
        <taxon>Triatominae</taxon>
        <taxon>Rhodnius</taxon>
    </lineage>
</organism>